<dbReference type="GeneID" id="97015912"/>
<dbReference type="PANTHER" id="PTHR35525">
    <property type="entry name" value="BLL6575 PROTEIN"/>
    <property type="match status" value="1"/>
</dbReference>
<dbReference type="InterPro" id="IPR023286">
    <property type="entry name" value="ABATE_dom_sf"/>
</dbReference>
<dbReference type="SUPFAM" id="SSF160904">
    <property type="entry name" value="Jann2411-like"/>
    <property type="match status" value="1"/>
</dbReference>
<dbReference type="InterPro" id="IPR010852">
    <property type="entry name" value="ABATE"/>
</dbReference>
<dbReference type="Gene3D" id="1.10.3300.10">
    <property type="entry name" value="Jann2411-like domain"/>
    <property type="match status" value="1"/>
</dbReference>
<dbReference type="InterPro" id="IPR021005">
    <property type="entry name" value="Znf_CGNR"/>
</dbReference>
<name>A0AB73ICX7_9BURK</name>
<reference evidence="2" key="1">
    <citation type="submission" date="2023-07" db="EMBL/GenBank/DDBJ databases">
        <title>Sorghum-associated microbial communities from plants grown in Nebraska, USA.</title>
        <authorList>
            <person name="Schachtman D."/>
        </authorList>
    </citation>
    <scope>NUCLEOTIDE SEQUENCE</scope>
    <source>
        <strain evidence="2">DS1061</strain>
    </source>
</reference>
<sequence>MPAQEFLILADNPALDFLNTLAQGDDGPVEYLSTNKDVIAWLQRMGYLGERGPRAFPRDVLAERARALREMIRKLLTQRKLGKNIDIGALNSFLMHGRYTVQLARASNGELEVKDHFDMDTPEQLLAPVARAAAELIATGDFDLVRKCEADDCVLWFYDRTKAHRRRWCSMALCGNRHKVAQFRQRQKDNAELE</sequence>
<protein>
    <submittedName>
        <fullName evidence="2">RNA-binding Zn ribbon-like protein</fullName>
    </submittedName>
</protein>
<dbReference type="EMBL" id="JAURTK010000003">
    <property type="protein sequence ID" value="MDP9647890.1"/>
    <property type="molecule type" value="Genomic_DNA"/>
</dbReference>
<evidence type="ECO:0000313" key="2">
    <source>
        <dbReference type="EMBL" id="MDP9647890.1"/>
    </source>
</evidence>
<organism evidence="2 3">
    <name type="scientific">Paraburkholderia caledonica</name>
    <dbReference type="NCBI Taxonomy" id="134536"/>
    <lineage>
        <taxon>Bacteria</taxon>
        <taxon>Pseudomonadati</taxon>
        <taxon>Pseudomonadota</taxon>
        <taxon>Betaproteobacteria</taxon>
        <taxon>Burkholderiales</taxon>
        <taxon>Burkholderiaceae</taxon>
        <taxon>Paraburkholderia</taxon>
    </lineage>
</organism>
<evidence type="ECO:0000259" key="1">
    <source>
        <dbReference type="Pfam" id="PF11706"/>
    </source>
</evidence>
<dbReference type="AlphaFoldDB" id="A0AB73ICX7"/>
<feature type="domain" description="Zinc finger CGNR" evidence="1">
    <location>
        <begin position="145"/>
        <end position="187"/>
    </location>
</feature>
<accession>A0AB73ICX7</accession>
<dbReference type="Proteomes" id="UP001229486">
    <property type="component" value="Unassembled WGS sequence"/>
</dbReference>
<dbReference type="Pfam" id="PF11706">
    <property type="entry name" value="zf-CGNR"/>
    <property type="match status" value="1"/>
</dbReference>
<evidence type="ECO:0000313" key="3">
    <source>
        <dbReference type="Proteomes" id="UP001229486"/>
    </source>
</evidence>
<comment type="caution">
    <text evidence="2">The sequence shown here is derived from an EMBL/GenBank/DDBJ whole genome shotgun (WGS) entry which is preliminary data.</text>
</comment>
<dbReference type="RefSeq" id="WP_020066817.1">
    <property type="nucleotide sequence ID" value="NZ_JAQQDN010000008.1"/>
</dbReference>
<proteinExistence type="predicted"/>
<gene>
    <name evidence="2" type="ORF">J2793_003336</name>
</gene>
<dbReference type="PANTHER" id="PTHR35525:SF3">
    <property type="entry name" value="BLL6575 PROTEIN"/>
    <property type="match status" value="1"/>
</dbReference>
<dbReference type="Pfam" id="PF07336">
    <property type="entry name" value="ABATE"/>
    <property type="match status" value="1"/>
</dbReference>